<reference evidence="1" key="1">
    <citation type="submission" date="2018-11" db="EMBL/GenBank/DDBJ databases">
        <authorList>
            <person name="Alioto T."/>
            <person name="Alioto T."/>
        </authorList>
    </citation>
    <scope>NUCLEOTIDE SEQUENCE</scope>
</reference>
<protein>
    <submittedName>
        <fullName evidence="1">Uncharacterized protein</fullName>
    </submittedName>
</protein>
<comment type="caution">
    <text evidence="1">The sequence shown here is derived from an EMBL/GenBank/DDBJ whole genome shotgun (WGS) entry which is preliminary data.</text>
</comment>
<evidence type="ECO:0000313" key="1">
    <source>
        <dbReference type="EMBL" id="VDH93533.1"/>
    </source>
</evidence>
<name>A0A8B6BPJ8_MYTGA</name>
<dbReference type="EMBL" id="UYJE01000469">
    <property type="protein sequence ID" value="VDH93533.1"/>
    <property type="molecule type" value="Genomic_DNA"/>
</dbReference>
<gene>
    <name evidence="1" type="ORF">MGAL_10B085905</name>
</gene>
<sequence>MFFTVVKGLTLDNGHNVTVEAGNPSSLSFTYTSAGSNMTTAVTIHADQNIVISGIVSENDKTGQVIILPEDLLNLAFGQYAIIVILQGEPDILETVDAVMFYEEVITGLQVS</sequence>
<evidence type="ECO:0000313" key="2">
    <source>
        <dbReference type="Proteomes" id="UP000596742"/>
    </source>
</evidence>
<keyword evidence="2" id="KW-1185">Reference proteome</keyword>
<accession>A0A8B6BPJ8</accession>
<organism evidence="1 2">
    <name type="scientific">Mytilus galloprovincialis</name>
    <name type="common">Mediterranean mussel</name>
    <dbReference type="NCBI Taxonomy" id="29158"/>
    <lineage>
        <taxon>Eukaryota</taxon>
        <taxon>Metazoa</taxon>
        <taxon>Spiralia</taxon>
        <taxon>Lophotrochozoa</taxon>
        <taxon>Mollusca</taxon>
        <taxon>Bivalvia</taxon>
        <taxon>Autobranchia</taxon>
        <taxon>Pteriomorphia</taxon>
        <taxon>Mytilida</taxon>
        <taxon>Mytiloidea</taxon>
        <taxon>Mytilidae</taxon>
        <taxon>Mytilinae</taxon>
        <taxon>Mytilus</taxon>
    </lineage>
</organism>
<dbReference type="Proteomes" id="UP000596742">
    <property type="component" value="Unassembled WGS sequence"/>
</dbReference>
<proteinExistence type="predicted"/>
<dbReference type="AlphaFoldDB" id="A0A8B6BPJ8"/>